<dbReference type="AlphaFoldDB" id="A0A3P1SD48"/>
<evidence type="ECO:0000256" key="6">
    <source>
        <dbReference type="ARBA" id="ARBA00023295"/>
    </source>
</evidence>
<reference evidence="9 10" key="1">
    <citation type="submission" date="2018-11" db="EMBL/GenBank/DDBJ databases">
        <title>Genomes From Bacteria Associated with the Canine Oral Cavity: a Test Case for Automated Genome-Based Taxonomic Assignment.</title>
        <authorList>
            <person name="Coil D.A."/>
            <person name="Jospin G."/>
            <person name="Darling A.E."/>
            <person name="Wallis C."/>
            <person name="Davis I.J."/>
            <person name="Harris S."/>
            <person name="Eisen J.A."/>
            <person name="Holcombe L.J."/>
            <person name="O'Flynn C."/>
        </authorList>
    </citation>
    <scope>NUCLEOTIDE SEQUENCE [LARGE SCALE GENOMIC DNA]</scope>
    <source>
        <strain evidence="9 10">OH770</strain>
    </source>
</reference>
<dbReference type="InterPro" id="IPR016286">
    <property type="entry name" value="FUC_metazoa-typ"/>
</dbReference>
<evidence type="ECO:0000259" key="8">
    <source>
        <dbReference type="Pfam" id="PF01120"/>
    </source>
</evidence>
<feature type="site" description="May be important for catalysis" evidence="7">
    <location>
        <position position="259"/>
    </location>
</feature>
<dbReference type="PANTHER" id="PTHR10030:SF37">
    <property type="entry name" value="ALPHA-L-FUCOSIDASE-RELATED"/>
    <property type="match status" value="1"/>
</dbReference>
<evidence type="ECO:0000256" key="1">
    <source>
        <dbReference type="ARBA" id="ARBA00004071"/>
    </source>
</evidence>
<evidence type="ECO:0000256" key="2">
    <source>
        <dbReference type="ARBA" id="ARBA00007951"/>
    </source>
</evidence>
<keyword evidence="10" id="KW-1185">Reference proteome</keyword>
<feature type="domain" description="Glycoside hydrolase family 29 N-terminal" evidence="8">
    <location>
        <begin position="9"/>
        <end position="325"/>
    </location>
</feature>
<comment type="function">
    <text evidence="1">Alpha-L-fucosidase is responsible for hydrolyzing the alpha-1,6-linked fucose joined to the reducing-end N-acetylglucosamine of the carbohydrate moieties of glycoproteins.</text>
</comment>
<dbReference type="PRINTS" id="PR00741">
    <property type="entry name" value="GLHYDRLASE29"/>
</dbReference>
<keyword evidence="4" id="KW-0732">Signal</keyword>
<dbReference type="GO" id="GO:0005764">
    <property type="term" value="C:lysosome"/>
    <property type="evidence" value="ECO:0007669"/>
    <property type="project" value="TreeGrafter"/>
</dbReference>
<comment type="similarity">
    <text evidence="2">Belongs to the glycosyl hydrolase 29 family.</text>
</comment>
<proteinExistence type="inferred from homology"/>
<dbReference type="Pfam" id="PF01120">
    <property type="entry name" value="Alpha_L_fucos"/>
    <property type="match status" value="1"/>
</dbReference>
<evidence type="ECO:0000256" key="3">
    <source>
        <dbReference type="ARBA" id="ARBA00012662"/>
    </source>
</evidence>
<dbReference type="GO" id="GO:0004560">
    <property type="term" value="F:alpha-L-fucosidase activity"/>
    <property type="evidence" value="ECO:0007669"/>
    <property type="project" value="InterPro"/>
</dbReference>
<dbReference type="InterPro" id="IPR000933">
    <property type="entry name" value="Glyco_hydro_29"/>
</dbReference>
<name>A0A3P1SD48_9ACTO</name>
<evidence type="ECO:0000256" key="7">
    <source>
        <dbReference type="PIRSR" id="PIRSR001092-1"/>
    </source>
</evidence>
<dbReference type="GO" id="GO:0016139">
    <property type="term" value="P:glycoside catabolic process"/>
    <property type="evidence" value="ECO:0007669"/>
    <property type="project" value="TreeGrafter"/>
</dbReference>
<organism evidence="9 10">
    <name type="scientific">Schaalia canis</name>
    <dbReference type="NCBI Taxonomy" id="100469"/>
    <lineage>
        <taxon>Bacteria</taxon>
        <taxon>Bacillati</taxon>
        <taxon>Actinomycetota</taxon>
        <taxon>Actinomycetes</taxon>
        <taxon>Actinomycetales</taxon>
        <taxon>Actinomycetaceae</taxon>
        <taxon>Schaalia</taxon>
    </lineage>
</organism>
<dbReference type="PIRSF" id="PIRSF001092">
    <property type="entry name" value="Alpha-L-fucosidase"/>
    <property type="match status" value="1"/>
</dbReference>
<accession>A0A3P1SD48</accession>
<dbReference type="SUPFAM" id="SSF51445">
    <property type="entry name" value="(Trans)glycosidases"/>
    <property type="match status" value="1"/>
</dbReference>
<dbReference type="SMART" id="SM00812">
    <property type="entry name" value="Alpha_L_fucos"/>
    <property type="match status" value="1"/>
</dbReference>
<dbReference type="Gene3D" id="3.20.20.80">
    <property type="entry name" value="Glycosidases"/>
    <property type="match status" value="1"/>
</dbReference>
<dbReference type="InterPro" id="IPR057739">
    <property type="entry name" value="Glyco_hydro_29_N"/>
</dbReference>
<evidence type="ECO:0000313" key="10">
    <source>
        <dbReference type="Proteomes" id="UP000280444"/>
    </source>
</evidence>
<evidence type="ECO:0000256" key="4">
    <source>
        <dbReference type="ARBA" id="ARBA00022729"/>
    </source>
</evidence>
<dbReference type="EMBL" id="RQZF01000011">
    <property type="protein sequence ID" value="RRC94675.1"/>
    <property type="molecule type" value="Genomic_DNA"/>
</dbReference>
<keyword evidence="6" id="KW-0326">Glycosidase</keyword>
<dbReference type="OrthoDB" id="5526311at2"/>
<dbReference type="PANTHER" id="PTHR10030">
    <property type="entry name" value="ALPHA-L-FUCOSIDASE"/>
    <property type="match status" value="1"/>
</dbReference>
<protein>
    <recommendedName>
        <fullName evidence="3">alpha-L-fucosidase</fullName>
        <ecNumber evidence="3">3.2.1.51</ecNumber>
    </recommendedName>
</protein>
<dbReference type="InterPro" id="IPR017853">
    <property type="entry name" value="GH"/>
</dbReference>
<gene>
    <name evidence="9" type="ORF">EII11_08925</name>
</gene>
<dbReference type="GO" id="GO:0006004">
    <property type="term" value="P:fucose metabolic process"/>
    <property type="evidence" value="ECO:0007669"/>
    <property type="project" value="InterPro"/>
</dbReference>
<comment type="caution">
    <text evidence="9">The sequence shown here is derived from an EMBL/GenBank/DDBJ whole genome shotgun (WGS) entry which is preliminary data.</text>
</comment>
<evidence type="ECO:0000313" key="9">
    <source>
        <dbReference type="EMBL" id="RRC94675.1"/>
    </source>
</evidence>
<keyword evidence="5" id="KW-0378">Hydrolase</keyword>
<dbReference type="EC" id="3.2.1.51" evidence="3"/>
<sequence>MSTHHPAAQHHPHTEWFDTARLGLFVHFGLYSVAARHEWVMWYEKTPVNEYEQYAEFFDPDLFDAREIAKHAREAGMTYAVLTTKHHDGFCLFDTAHTSYNSVQHQGRDLVAEWCKALRAEGLKVGLYYSLLDWHHTDFTVDFNHPRRDDPTARDDNATKDFSRYRDYLHAQVRELLTNYGTIDYLFFDFSYPRVEDGWEGKGRDDWGSVELERLCRELQPTIIMNDRLDIPSDLVTPEQYQPTSPMTIDGEPVRWEACQTLNGSWGYDRDNTSFKPISMILRMLADTVSKNGNLLLNIGPDGRGAITAHDRRILQQVGEWMRLHARAIVGAGASSFTPPPNTVYTQRGNRLYLHVFDWPFGHLHLPGLAGKVRFARLLNDGSELRMDVHDPNKEAFATRMGGQPEGTLTLTLPTRAPETILPVIELILSEDSK</sequence>
<dbReference type="Proteomes" id="UP000280444">
    <property type="component" value="Unassembled WGS sequence"/>
</dbReference>
<evidence type="ECO:0000256" key="5">
    <source>
        <dbReference type="ARBA" id="ARBA00022801"/>
    </source>
</evidence>